<dbReference type="Pfam" id="PF05345">
    <property type="entry name" value="He_PIG"/>
    <property type="match status" value="2"/>
</dbReference>
<feature type="domain" description="Dystroglycan-type cadherin-like" evidence="4">
    <location>
        <begin position="237"/>
        <end position="328"/>
    </location>
</feature>
<dbReference type="Gene3D" id="2.60.40.10">
    <property type="entry name" value="Immunoglobulins"/>
    <property type="match status" value="4"/>
</dbReference>
<dbReference type="InterPro" id="IPR015919">
    <property type="entry name" value="Cadherin-like_sf"/>
</dbReference>
<dbReference type="Proteomes" id="UP000277580">
    <property type="component" value="Unassembled WGS sequence"/>
</dbReference>
<dbReference type="OrthoDB" id="41532at2759"/>
<keyword evidence="2" id="KW-1133">Transmembrane helix</keyword>
<feature type="region of interest" description="Disordered" evidence="1">
    <location>
        <begin position="751"/>
        <end position="784"/>
    </location>
</feature>
<feature type="transmembrane region" description="Helical" evidence="2">
    <location>
        <begin position="480"/>
        <end position="503"/>
    </location>
</feature>
<evidence type="ECO:0000256" key="3">
    <source>
        <dbReference type="SAM" id="SignalP"/>
    </source>
</evidence>
<feature type="chain" id="PRO_5018124309" description="Dystroglycan-type cadherin-like domain-containing protein" evidence="3">
    <location>
        <begin position="18"/>
        <end position="995"/>
    </location>
</feature>
<evidence type="ECO:0000256" key="1">
    <source>
        <dbReference type="SAM" id="MobiDB-lite"/>
    </source>
</evidence>
<organism evidence="5 6">
    <name type="scientific">Morchella conica CCBAS932</name>
    <dbReference type="NCBI Taxonomy" id="1392247"/>
    <lineage>
        <taxon>Eukaryota</taxon>
        <taxon>Fungi</taxon>
        <taxon>Dikarya</taxon>
        <taxon>Ascomycota</taxon>
        <taxon>Pezizomycotina</taxon>
        <taxon>Pezizomycetes</taxon>
        <taxon>Pezizales</taxon>
        <taxon>Morchellaceae</taxon>
        <taxon>Morchella</taxon>
    </lineage>
</organism>
<evidence type="ECO:0000256" key="2">
    <source>
        <dbReference type="SAM" id="Phobius"/>
    </source>
</evidence>
<proteinExistence type="predicted"/>
<feature type="compositionally biased region" description="Polar residues" evidence="1">
    <location>
        <begin position="421"/>
        <end position="451"/>
    </location>
</feature>
<feature type="region of interest" description="Disordered" evidence="1">
    <location>
        <begin position="975"/>
        <end position="995"/>
    </location>
</feature>
<feature type="region of interest" description="Disordered" evidence="1">
    <location>
        <begin position="421"/>
        <end position="472"/>
    </location>
</feature>
<keyword evidence="6" id="KW-1185">Reference proteome</keyword>
<dbReference type="STRING" id="1392247.A0A3N4KII8"/>
<keyword evidence="2" id="KW-0472">Membrane</keyword>
<keyword evidence="3" id="KW-0732">Signal</keyword>
<sequence length="995" mass="107241">MVAFVIIILSYASLIAGAPSVSFPINSQVPPVARVSEEFKFVFSPWTFTSSVEPISYNITNGPSWLMLDSNSRSLYGAPKQDNIGSFEVVITATDQTGSTSHPATLVVSSEPGPMLEKDIDSQLKNAGMRDGKGGIVFFPGQPYEFSFSKDTFGPSGSVKQYEAVSTGNTPLPSWINFDQGRLKFSGVTPDLTSLIAPPQSFDVTLIATDYPGFAGPSVSFQMVVGPHRIYFKDTLFTANATSGGLFNYKVPQNAILLDSEPIGLENLSSLSVTGSDWLSFDADTFLLSGTPPKGTESTTVNLVAHDVFGGEAQAKLQISVTSKNKTDAIFKGGIPDFNITGGENFVYSIDQKSLSAKNVKLSVKYNPDVDWITFDAENLRFQGTAPKESIRVQVIMSAQAIGKPSESRSFSLNVDGDTSVESVSATPTSMSTGTTASQTEAKATSSSVTRTGAPKAKPPKGTADTNSEASTKRSRKRTLIIVLATVLPLIVVCSFLFIWYFATRRSTDSNSYYSRSTTPIGSEISRPFVQLPQPWAVTSSNQKELETPRRLSGFGYFTTDGSGRISNGFMSSMMSNDGTILHLPSPPIHTALIPSTPETAGDSGTVGAINFSQHPVNRISFPTGPLYSLYPAVGRSSSRGKGTHPAIARSNSRRENIAPGNHRTGSRGSSSRPWGANSHAPRRRSSTSAKGNSAVHGKSSFGGPPGYGVPKRSWKRTVVSPSRWPGGKRFRESEETFETVSTEIFNQVPQVSQKNEVHQPSVRLVDGSPEGAEKASQVRARGSSPFFAGSSTAWRRGSKVHSSTGAESNDGDQDVIDDVIKTMIRENSYTKTIGTYSSLNLPETPLRRYNSALPSHFAASSSFMNHPSRGLAAEEDGAFSNVVDESGQRVWYPKHSTRESGVTSYSRGGSSYYPYEPFEYGVAVTSTRAQGPAMGRPSIEEERPTRIVGEMPIPPLVTQRAKLVDFTKKRPVGISEEGSEEEIKGSFPVDMTYL</sequence>
<keyword evidence="2" id="KW-0812">Transmembrane</keyword>
<accession>A0A3N4KII8</accession>
<dbReference type="InParanoid" id="A0A3N4KII8"/>
<evidence type="ECO:0000313" key="6">
    <source>
        <dbReference type="Proteomes" id="UP000277580"/>
    </source>
</evidence>
<dbReference type="EMBL" id="ML119144">
    <property type="protein sequence ID" value="RPB10330.1"/>
    <property type="molecule type" value="Genomic_DNA"/>
</dbReference>
<protein>
    <recommendedName>
        <fullName evidence="4">Dystroglycan-type cadherin-like domain-containing protein</fullName>
    </recommendedName>
</protein>
<dbReference type="GO" id="GO:0005509">
    <property type="term" value="F:calcium ion binding"/>
    <property type="evidence" value="ECO:0007669"/>
    <property type="project" value="InterPro"/>
</dbReference>
<dbReference type="SMART" id="SM00736">
    <property type="entry name" value="CADG"/>
    <property type="match status" value="3"/>
</dbReference>
<dbReference type="SUPFAM" id="SSF49313">
    <property type="entry name" value="Cadherin-like"/>
    <property type="match status" value="4"/>
</dbReference>
<name>A0A3N4KII8_9PEZI</name>
<dbReference type="AlphaFoldDB" id="A0A3N4KII8"/>
<reference evidence="5 6" key="1">
    <citation type="journal article" date="2018" name="Nat. Ecol. Evol.">
        <title>Pezizomycetes genomes reveal the molecular basis of ectomycorrhizal truffle lifestyle.</title>
        <authorList>
            <person name="Murat C."/>
            <person name="Payen T."/>
            <person name="Noel B."/>
            <person name="Kuo A."/>
            <person name="Morin E."/>
            <person name="Chen J."/>
            <person name="Kohler A."/>
            <person name="Krizsan K."/>
            <person name="Balestrini R."/>
            <person name="Da Silva C."/>
            <person name="Montanini B."/>
            <person name="Hainaut M."/>
            <person name="Levati E."/>
            <person name="Barry K.W."/>
            <person name="Belfiori B."/>
            <person name="Cichocki N."/>
            <person name="Clum A."/>
            <person name="Dockter R.B."/>
            <person name="Fauchery L."/>
            <person name="Guy J."/>
            <person name="Iotti M."/>
            <person name="Le Tacon F."/>
            <person name="Lindquist E.A."/>
            <person name="Lipzen A."/>
            <person name="Malagnac F."/>
            <person name="Mello A."/>
            <person name="Molinier V."/>
            <person name="Miyauchi S."/>
            <person name="Poulain J."/>
            <person name="Riccioni C."/>
            <person name="Rubini A."/>
            <person name="Sitrit Y."/>
            <person name="Splivallo R."/>
            <person name="Traeger S."/>
            <person name="Wang M."/>
            <person name="Zifcakova L."/>
            <person name="Wipf D."/>
            <person name="Zambonelli A."/>
            <person name="Paolocci F."/>
            <person name="Nowrousian M."/>
            <person name="Ottonello S."/>
            <person name="Baldrian P."/>
            <person name="Spatafora J.W."/>
            <person name="Henrissat B."/>
            <person name="Nagy L.G."/>
            <person name="Aury J.M."/>
            <person name="Wincker P."/>
            <person name="Grigoriev I.V."/>
            <person name="Bonfante P."/>
            <person name="Martin F.M."/>
        </authorList>
    </citation>
    <scope>NUCLEOTIDE SEQUENCE [LARGE SCALE GENOMIC DNA]</scope>
    <source>
        <strain evidence="5 6">CCBAS932</strain>
    </source>
</reference>
<feature type="domain" description="Dystroglycan-type cadherin-like" evidence="4">
    <location>
        <begin position="20"/>
        <end position="115"/>
    </location>
</feature>
<feature type="domain" description="Dystroglycan-type cadherin-like" evidence="4">
    <location>
        <begin position="134"/>
        <end position="232"/>
    </location>
</feature>
<evidence type="ECO:0000313" key="5">
    <source>
        <dbReference type="EMBL" id="RPB10330.1"/>
    </source>
</evidence>
<evidence type="ECO:0000259" key="4">
    <source>
        <dbReference type="SMART" id="SM00736"/>
    </source>
</evidence>
<feature type="signal peptide" evidence="3">
    <location>
        <begin position="1"/>
        <end position="17"/>
    </location>
</feature>
<dbReference type="GO" id="GO:0016020">
    <property type="term" value="C:membrane"/>
    <property type="evidence" value="ECO:0007669"/>
    <property type="project" value="InterPro"/>
</dbReference>
<feature type="region of interest" description="Disordered" evidence="1">
    <location>
        <begin position="634"/>
        <end position="731"/>
    </location>
</feature>
<gene>
    <name evidence="5" type="ORF">P167DRAFT_537772</name>
</gene>
<dbReference type="InterPro" id="IPR013783">
    <property type="entry name" value="Ig-like_fold"/>
</dbReference>
<dbReference type="InterPro" id="IPR006644">
    <property type="entry name" value="Cadg"/>
</dbReference>